<evidence type="ECO:0000256" key="1">
    <source>
        <dbReference type="SAM" id="SignalP"/>
    </source>
</evidence>
<protein>
    <recommendedName>
        <fullName evidence="4">Lipoprotein</fullName>
    </recommendedName>
</protein>
<reference evidence="2 3" key="1">
    <citation type="submission" date="2021-04" db="EMBL/GenBank/DDBJ databases">
        <title>Genome analysis of Polyangium sp.</title>
        <authorList>
            <person name="Li Y."/>
            <person name="Wang J."/>
        </authorList>
    </citation>
    <scope>NUCLEOTIDE SEQUENCE [LARGE SCALE GENOMIC DNA]</scope>
    <source>
        <strain evidence="2 3">SDU14</strain>
    </source>
</reference>
<gene>
    <name evidence="2" type="ORF">KEG57_41310</name>
</gene>
<keyword evidence="1" id="KW-0732">Signal</keyword>
<dbReference type="RefSeq" id="WP_272427319.1">
    <property type="nucleotide sequence ID" value="NZ_JAGTJJ010000046.1"/>
</dbReference>
<name>A0A9X3XCU6_9BACT</name>
<evidence type="ECO:0000313" key="3">
    <source>
        <dbReference type="Proteomes" id="UP001151081"/>
    </source>
</evidence>
<accession>A0A9X3XCU6</accession>
<dbReference type="AlphaFoldDB" id="A0A9X3XCU6"/>
<dbReference type="Proteomes" id="UP001151081">
    <property type="component" value="Unassembled WGS sequence"/>
</dbReference>
<comment type="caution">
    <text evidence="2">The sequence shown here is derived from an EMBL/GenBank/DDBJ whole genome shotgun (WGS) entry which is preliminary data.</text>
</comment>
<sequence>MRAHVLAMLLPVAVLLPACAGYTSEARRAEIAGEISKTNLESRGRALAATLRAHGATALSVEDEPLIAPDLDRCFSGYRNVNPTPLETIELERGGGRKLTAPCRAFADGLHTGAAEATTDDANHVLVVRSRNDREVYPLATTADGKLLVLRPQLRVVERRVIRVPGTCNRMPGRPPLFTTIESVYVLEGRRADTVEYVDVPYDGLDEDVHCDEYVY</sequence>
<organism evidence="2 3">
    <name type="scientific">Polyangium jinanense</name>
    <dbReference type="NCBI Taxonomy" id="2829994"/>
    <lineage>
        <taxon>Bacteria</taxon>
        <taxon>Pseudomonadati</taxon>
        <taxon>Myxococcota</taxon>
        <taxon>Polyangia</taxon>
        <taxon>Polyangiales</taxon>
        <taxon>Polyangiaceae</taxon>
        <taxon>Polyangium</taxon>
    </lineage>
</organism>
<evidence type="ECO:0008006" key="4">
    <source>
        <dbReference type="Google" id="ProtNLM"/>
    </source>
</evidence>
<feature type="signal peptide" evidence="1">
    <location>
        <begin position="1"/>
        <end position="20"/>
    </location>
</feature>
<feature type="chain" id="PRO_5040939706" description="Lipoprotein" evidence="1">
    <location>
        <begin position="21"/>
        <end position="216"/>
    </location>
</feature>
<dbReference type="EMBL" id="JAGTJJ010000046">
    <property type="protein sequence ID" value="MDC3986980.1"/>
    <property type="molecule type" value="Genomic_DNA"/>
</dbReference>
<evidence type="ECO:0000313" key="2">
    <source>
        <dbReference type="EMBL" id="MDC3986980.1"/>
    </source>
</evidence>
<keyword evidence="3" id="KW-1185">Reference proteome</keyword>
<proteinExistence type="predicted"/>